<accession>N1TZE1</accession>
<evidence type="ECO:0000313" key="1">
    <source>
        <dbReference type="EMBL" id="EMY12117.1"/>
    </source>
</evidence>
<comment type="caution">
    <text evidence="1">The sequence shown here is derived from an EMBL/GenBank/DDBJ whole genome shotgun (WGS) entry which is preliminary data.</text>
</comment>
<dbReference type="AlphaFoldDB" id="N1TZE1"/>
<organism evidence="1 2">
    <name type="scientific">Leptospira weilii str. Ecochallenge</name>
    <dbReference type="NCBI Taxonomy" id="1049986"/>
    <lineage>
        <taxon>Bacteria</taxon>
        <taxon>Pseudomonadati</taxon>
        <taxon>Spirochaetota</taxon>
        <taxon>Spirochaetia</taxon>
        <taxon>Leptospirales</taxon>
        <taxon>Leptospiraceae</taxon>
        <taxon>Leptospira</taxon>
    </lineage>
</organism>
<dbReference type="EMBL" id="AHMI02000318">
    <property type="protein sequence ID" value="EMY12117.1"/>
    <property type="molecule type" value="Genomic_DNA"/>
</dbReference>
<protein>
    <submittedName>
        <fullName evidence="1">Uncharacterized protein</fullName>
    </submittedName>
</protein>
<dbReference type="Proteomes" id="UP000012249">
    <property type="component" value="Unassembled WGS sequence"/>
</dbReference>
<gene>
    <name evidence="1" type="ORF">LEP1GSC043_2420</name>
</gene>
<name>N1TZE1_9LEPT</name>
<proteinExistence type="predicted"/>
<reference evidence="1 2" key="1">
    <citation type="submission" date="2013-02" db="EMBL/GenBank/DDBJ databases">
        <authorList>
            <person name="Harkins D.M."/>
            <person name="Durkin A.S."/>
            <person name="Brinkac L.M."/>
            <person name="Haft D.H."/>
            <person name="Selengut J.D."/>
            <person name="Sanka R."/>
            <person name="DePew J."/>
            <person name="Purushe J."/>
            <person name="Haake D.A."/>
            <person name="Matsunaga J."/>
            <person name="Vinetz J.M."/>
            <person name="Sutton G.G."/>
            <person name="Nierman W.C."/>
            <person name="Fouts D.E."/>
        </authorList>
    </citation>
    <scope>NUCLEOTIDE SEQUENCE [LARGE SCALE GENOMIC DNA]</scope>
    <source>
        <strain evidence="1 2">Ecochallenge</strain>
    </source>
</reference>
<evidence type="ECO:0000313" key="2">
    <source>
        <dbReference type="Proteomes" id="UP000012249"/>
    </source>
</evidence>
<sequence length="39" mass="4600">MEQRLYEKILRAKSKSLIVISRKRSDQLALKISLPFEPI</sequence>